<keyword evidence="2 4" id="KW-0378">Hydrolase</keyword>
<evidence type="ECO:0000256" key="2">
    <source>
        <dbReference type="ARBA" id="ARBA00022801"/>
    </source>
</evidence>
<dbReference type="NCBIfam" id="TIGR00502">
    <property type="entry name" value="nagB"/>
    <property type="match status" value="1"/>
</dbReference>
<comment type="pathway">
    <text evidence="4">Amino-sugar metabolism; N-acetylneuraminate degradation; D-fructose 6-phosphate from N-acetylneuraminate: step 5/5.</text>
</comment>
<dbReference type="EMBL" id="SDWY01000005">
    <property type="protein sequence ID" value="MDN6901054.1"/>
    <property type="molecule type" value="Genomic_DNA"/>
</dbReference>
<proteinExistence type="inferred from homology"/>
<keyword evidence="3 4" id="KW-0119">Carbohydrate metabolism</keyword>
<reference evidence="7" key="3">
    <citation type="submission" date="2020-01" db="EMBL/GenBank/DDBJ databases">
        <authorList>
            <person name="Cousin F.J."/>
            <person name="Le Guellec R."/>
            <person name="Cretenet M."/>
        </authorList>
    </citation>
    <scope>NUCLEOTIDE SEQUENCE</scope>
    <source>
        <strain evidence="7">UCMA 15228</strain>
    </source>
</reference>
<dbReference type="SUPFAM" id="SSF100950">
    <property type="entry name" value="NagB/RpiA/CoA transferase-like"/>
    <property type="match status" value="1"/>
</dbReference>
<dbReference type="GO" id="GO:0006043">
    <property type="term" value="P:glucosamine catabolic process"/>
    <property type="evidence" value="ECO:0007669"/>
    <property type="project" value="TreeGrafter"/>
</dbReference>
<reference evidence="6" key="2">
    <citation type="submission" date="2019-01" db="EMBL/GenBank/DDBJ databases">
        <title>Oenococcus sicerae UCMA17102.</title>
        <authorList>
            <person name="Cousin F.J."/>
            <person name="Le Guellec R."/>
            <person name="Cretenet M."/>
        </authorList>
    </citation>
    <scope>NUCLEOTIDE SEQUENCE</scope>
    <source>
        <strain evidence="6">UCMA17102</strain>
    </source>
</reference>
<dbReference type="EC" id="3.5.99.6" evidence="4"/>
<dbReference type="Pfam" id="PF01182">
    <property type="entry name" value="Glucosamine_iso"/>
    <property type="match status" value="1"/>
</dbReference>
<dbReference type="PANTHER" id="PTHR11280:SF5">
    <property type="entry name" value="GLUCOSAMINE-6-PHOSPHATE ISOMERASE"/>
    <property type="match status" value="1"/>
</dbReference>
<dbReference type="GO" id="GO:0006046">
    <property type="term" value="P:N-acetylglucosamine catabolic process"/>
    <property type="evidence" value="ECO:0007669"/>
    <property type="project" value="UniProtKB-UniRule"/>
</dbReference>
<comment type="similarity">
    <text evidence="4">Belongs to the glucosamine/galactosamine-6-phosphate isomerase family. NagB subfamily.</text>
</comment>
<dbReference type="GO" id="GO:0042802">
    <property type="term" value="F:identical protein binding"/>
    <property type="evidence" value="ECO:0007669"/>
    <property type="project" value="TreeGrafter"/>
</dbReference>
<reference evidence="7 8" key="1">
    <citation type="journal article" date="2019" name="Syst. Appl. Microbiol.">
        <title>Oenococcus sicerae sp. nov., isolated from French cider.</title>
        <authorList>
            <person name="Cousin F.J."/>
            <person name="Le Guellec R."/>
            <person name="Chagnot C."/>
            <person name="Goux D."/>
            <person name="Dalmasso M."/>
            <person name="Laplace J.M."/>
            <person name="Cretenet M."/>
        </authorList>
    </citation>
    <scope>NUCLEOTIDE SEQUENCE [LARGE SCALE GENOMIC DNA]</scope>
    <source>
        <strain evidence="7 8">UCMA 15228</strain>
    </source>
</reference>
<name>A0AAJ1VPA4_9LACO</name>
<sequence>MQIEIVGSQKEAGQTGLKIFTEAIQNGAKVFGLATGSTPIPIYEAITASKLDFTGLISINLDEYRNLAVEHPESYHYFMNKNFFSKKPFAHSYLPNGLAADIDAELKKYDQIIAQNPIDLQILGIGQNGHIGFNEPGTSFKSTSHLVSLTENTIQANSRFFASIDQVPKQALSMGIASIMSAKKILIAAFGINKAQAVQAFIQGPVTEKVPASILQNHPNVTVLLDTAAASLLKQK</sequence>
<accession>A0AAJ1VPA4</accession>
<dbReference type="EMBL" id="CP029684">
    <property type="protein sequence ID" value="QAS70086.1"/>
    <property type="molecule type" value="Genomic_DNA"/>
</dbReference>
<dbReference type="GO" id="GO:0019262">
    <property type="term" value="P:N-acetylneuraminate catabolic process"/>
    <property type="evidence" value="ECO:0007669"/>
    <property type="project" value="UniProtKB-UniRule"/>
</dbReference>
<feature type="active site" description="For ring-opening step" evidence="4">
    <location>
        <position position="128"/>
    </location>
</feature>
<feature type="active site" description="Proton acceptor; for ring-opening step" evidence="4">
    <location>
        <position position="130"/>
    </location>
</feature>
<evidence type="ECO:0000256" key="3">
    <source>
        <dbReference type="ARBA" id="ARBA00023277"/>
    </source>
</evidence>
<dbReference type="InterPro" id="IPR018321">
    <property type="entry name" value="Glucosamine6P_isomerase_CS"/>
</dbReference>
<dbReference type="GO" id="GO:0005975">
    <property type="term" value="P:carbohydrate metabolic process"/>
    <property type="evidence" value="ECO:0007669"/>
    <property type="project" value="InterPro"/>
</dbReference>
<comment type="caution">
    <text evidence="4">Lacks conserved residue(s) required for the propagation of feature annotation.</text>
</comment>
<organism evidence="6 9">
    <name type="scientific">Oenococcus sicerae</name>
    <dbReference type="NCBI Taxonomy" id="2203724"/>
    <lineage>
        <taxon>Bacteria</taxon>
        <taxon>Bacillati</taxon>
        <taxon>Bacillota</taxon>
        <taxon>Bacilli</taxon>
        <taxon>Lactobacillales</taxon>
        <taxon>Lactobacillaceae</taxon>
        <taxon>Oenococcus</taxon>
    </lineage>
</organism>
<feature type="active site" description="Proton acceptor; for enolization step" evidence="4">
    <location>
        <position position="62"/>
    </location>
</feature>
<comment type="function">
    <text evidence="4">Catalyzes the reversible isomerization-deamination of glucosamine 6-phosphate (GlcN6P) to form fructose 6-phosphate (Fru6P) and ammonium ion.</text>
</comment>
<dbReference type="PROSITE" id="PS01161">
    <property type="entry name" value="GLC_GALNAC_ISOMERASE"/>
    <property type="match status" value="1"/>
</dbReference>
<keyword evidence="8" id="KW-1185">Reference proteome</keyword>
<evidence type="ECO:0000313" key="6">
    <source>
        <dbReference type="EMBL" id="MDN6901054.1"/>
    </source>
</evidence>
<dbReference type="HAMAP" id="MF_01241">
    <property type="entry name" value="GlcN6P_deamin"/>
    <property type="match status" value="1"/>
</dbReference>
<dbReference type="InterPro" id="IPR004547">
    <property type="entry name" value="Glucosamine6P_isomerase"/>
</dbReference>
<comment type="catalytic activity">
    <reaction evidence="1 4">
        <text>alpha-D-glucosamine 6-phosphate + H2O = beta-D-fructose 6-phosphate + NH4(+)</text>
        <dbReference type="Rhea" id="RHEA:12172"/>
        <dbReference type="ChEBI" id="CHEBI:15377"/>
        <dbReference type="ChEBI" id="CHEBI:28938"/>
        <dbReference type="ChEBI" id="CHEBI:57634"/>
        <dbReference type="ChEBI" id="CHEBI:75989"/>
        <dbReference type="EC" id="3.5.99.6"/>
    </reaction>
</comment>
<dbReference type="CDD" id="cd01399">
    <property type="entry name" value="GlcN6P_deaminase"/>
    <property type="match status" value="1"/>
</dbReference>
<dbReference type="InterPro" id="IPR037171">
    <property type="entry name" value="NagB/RpiA_transferase-like"/>
</dbReference>
<evidence type="ECO:0000256" key="1">
    <source>
        <dbReference type="ARBA" id="ARBA00000644"/>
    </source>
</evidence>
<dbReference type="Proteomes" id="UP000286907">
    <property type="component" value="Chromosome"/>
</dbReference>
<feature type="domain" description="Glucosamine/galactosamine-6-phosphate isomerase" evidence="5">
    <location>
        <begin position="18"/>
        <end position="218"/>
    </location>
</feature>
<evidence type="ECO:0000256" key="4">
    <source>
        <dbReference type="HAMAP-Rule" id="MF_01241"/>
    </source>
</evidence>
<dbReference type="RefSeq" id="WP_128686558.1">
    <property type="nucleotide sequence ID" value="NZ_CP029684.2"/>
</dbReference>
<dbReference type="FunFam" id="3.40.50.1360:FF:000003">
    <property type="entry name" value="Glucosamine-6-phosphate deaminase"/>
    <property type="match status" value="1"/>
</dbReference>
<feature type="active site" description="For ring-opening step" evidence="4">
    <location>
        <position position="135"/>
    </location>
</feature>
<protein>
    <recommendedName>
        <fullName evidence="4">Glucosamine-6-phosphate deaminase</fullName>
        <ecNumber evidence="4">3.5.99.6</ecNumber>
    </recommendedName>
    <alternativeName>
        <fullName evidence="4">GlcN6P deaminase</fullName>
        <shortName evidence="4">GNPDA</shortName>
    </alternativeName>
    <alternativeName>
        <fullName evidence="4">Glucosamine-6-phosphate isomerase</fullName>
    </alternativeName>
</protein>
<evidence type="ECO:0000313" key="9">
    <source>
        <dbReference type="Proteomes" id="UP001167919"/>
    </source>
</evidence>
<dbReference type="AlphaFoldDB" id="A0AAJ1VPA4"/>
<dbReference type="InterPro" id="IPR006148">
    <property type="entry name" value="Glc/Gal-6P_isomerase"/>
</dbReference>
<dbReference type="Proteomes" id="UP001167919">
    <property type="component" value="Unassembled WGS sequence"/>
</dbReference>
<evidence type="ECO:0000259" key="5">
    <source>
        <dbReference type="Pfam" id="PF01182"/>
    </source>
</evidence>
<evidence type="ECO:0000313" key="8">
    <source>
        <dbReference type="Proteomes" id="UP000286907"/>
    </source>
</evidence>
<dbReference type="GO" id="GO:0004342">
    <property type="term" value="F:glucosamine-6-phosphate deaminase activity"/>
    <property type="evidence" value="ECO:0007669"/>
    <property type="project" value="UniProtKB-UniRule"/>
</dbReference>
<dbReference type="Gene3D" id="3.40.50.1360">
    <property type="match status" value="1"/>
</dbReference>
<evidence type="ECO:0000313" key="7">
    <source>
        <dbReference type="EMBL" id="QAS70086.1"/>
    </source>
</evidence>
<gene>
    <name evidence="4 6" type="primary">nagB</name>
    <name evidence="7" type="ORF">DLJ48_05865</name>
    <name evidence="6" type="ORF">EVC35_08650</name>
</gene>
<dbReference type="PANTHER" id="PTHR11280">
    <property type="entry name" value="GLUCOSAMINE-6-PHOSPHATE ISOMERASE"/>
    <property type="match status" value="1"/>
</dbReference>
<dbReference type="GO" id="GO:0005737">
    <property type="term" value="C:cytoplasm"/>
    <property type="evidence" value="ECO:0007669"/>
    <property type="project" value="TreeGrafter"/>
</dbReference>